<dbReference type="Gene3D" id="3.30.750.170">
    <property type="match status" value="1"/>
</dbReference>
<keyword evidence="1" id="KW-0732">Signal</keyword>
<dbReference type="GO" id="GO:0008236">
    <property type="term" value="F:serine-type peptidase activity"/>
    <property type="evidence" value="ECO:0007669"/>
    <property type="project" value="InterPro"/>
</dbReference>
<proteinExistence type="predicted"/>
<dbReference type="InterPro" id="IPR029045">
    <property type="entry name" value="ClpP/crotonase-like_dom_sf"/>
</dbReference>
<dbReference type="GO" id="GO:0007165">
    <property type="term" value="P:signal transduction"/>
    <property type="evidence" value="ECO:0007669"/>
    <property type="project" value="TreeGrafter"/>
</dbReference>
<dbReference type="Gene3D" id="3.90.226.10">
    <property type="entry name" value="2-enoyl-CoA Hydratase, Chain A, domain 1"/>
    <property type="match status" value="1"/>
</dbReference>
<feature type="signal peptide" evidence="1">
    <location>
        <begin position="1"/>
        <end position="21"/>
    </location>
</feature>
<dbReference type="PANTHER" id="PTHR32060:SF30">
    <property type="entry name" value="CARBOXY-TERMINAL PROCESSING PROTEASE CTPA"/>
    <property type="match status" value="1"/>
</dbReference>
<feature type="chain" id="PRO_5020308160" evidence="1">
    <location>
        <begin position="22"/>
        <end position="493"/>
    </location>
</feature>
<feature type="domain" description="Tail specific protease" evidence="2">
    <location>
        <begin position="231"/>
        <end position="379"/>
    </location>
</feature>
<comment type="caution">
    <text evidence="4">The sequence shown here is derived from an EMBL/GenBank/DDBJ whole genome shotgun (WGS) entry which is preliminary data.</text>
</comment>
<protein>
    <submittedName>
        <fullName evidence="4">C-terminal processing protease CtpA/Prc</fullName>
    </submittedName>
</protein>
<dbReference type="InterPro" id="IPR036034">
    <property type="entry name" value="PDZ_sf"/>
</dbReference>
<keyword evidence="5" id="KW-1185">Reference proteome</keyword>
<dbReference type="AlphaFoldDB" id="A0A4Q0NV87"/>
<sequence length="493" mass="54934">MKKITPILITFCALFLLNSCATDRDDEIQPLSELEIENFIYSGMQLYYLYKPQIPELANDFFETQSELNSFLDGFESPEALFYDGLVADVDRFSFITDDYRELENSFAGISKTSGIDYGLALDPGDPNFAFAFVRYVLPNTSASESGILRGMLFNTINGERLTTTANANGTYSLSARSRELLALDSFTIQTGTFDANDVFQPSETNFDLIQEEYIENPVFIAKTLDLEGKKIGYLMYNAYRRNFDQELNAAFAQFQADGIEDLVLDLRYNGGGSVETAIDLTSMITGQFEGQIVTQQQWNPEIQAAFEAEDPESLIDRFDSTISNGNAINNLNLTRLYVIGTGSTASASELTIIGLTPYIDVQTVGTTTVGKFQASITLYDSDNFRKNDESLNLNHRYAIQPLVYTYSNKNGVVGPPSGIIPDFELSEDLSNLGTLGDPDEPLLNLALNQILGKSLVSTKNSHGTVFEVIGERENQKQDYQRMYIKNLPDSFK</sequence>
<evidence type="ECO:0000313" key="5">
    <source>
        <dbReference type="Proteomes" id="UP000289821"/>
    </source>
</evidence>
<dbReference type="Pfam" id="PF03572">
    <property type="entry name" value="Peptidase_S41"/>
    <property type="match status" value="1"/>
</dbReference>
<dbReference type="Proteomes" id="UP000289821">
    <property type="component" value="Unassembled WGS sequence"/>
</dbReference>
<dbReference type="OrthoDB" id="7168509at2"/>
<accession>A0A4Q0NV87</accession>
<evidence type="ECO:0000259" key="2">
    <source>
        <dbReference type="Pfam" id="PF03572"/>
    </source>
</evidence>
<dbReference type="Pfam" id="PF18294">
    <property type="entry name" value="Pept_S41_N"/>
    <property type="match status" value="1"/>
</dbReference>
<dbReference type="GO" id="GO:0006508">
    <property type="term" value="P:proteolysis"/>
    <property type="evidence" value="ECO:0007669"/>
    <property type="project" value="UniProtKB-KW"/>
</dbReference>
<dbReference type="GO" id="GO:0030288">
    <property type="term" value="C:outer membrane-bounded periplasmic space"/>
    <property type="evidence" value="ECO:0007669"/>
    <property type="project" value="TreeGrafter"/>
</dbReference>
<dbReference type="RefSeq" id="WP_128761199.1">
    <property type="nucleotide sequence ID" value="NZ_QOVI01000003.1"/>
</dbReference>
<dbReference type="Gene3D" id="2.30.42.10">
    <property type="match status" value="1"/>
</dbReference>
<keyword evidence="4" id="KW-0378">Hydrolase</keyword>
<dbReference type="GO" id="GO:0004175">
    <property type="term" value="F:endopeptidase activity"/>
    <property type="evidence" value="ECO:0007669"/>
    <property type="project" value="TreeGrafter"/>
</dbReference>
<keyword evidence="4" id="KW-0645">Protease</keyword>
<dbReference type="EMBL" id="QOVI01000003">
    <property type="protein sequence ID" value="RXG15641.1"/>
    <property type="molecule type" value="Genomic_DNA"/>
</dbReference>
<dbReference type="CDD" id="cd07561">
    <property type="entry name" value="Peptidase_S41_CPP_like"/>
    <property type="match status" value="1"/>
</dbReference>
<dbReference type="InterPro" id="IPR041613">
    <property type="entry name" value="Pept_S41_N"/>
</dbReference>
<feature type="domain" description="Peptidase S41 N-terminal" evidence="3">
    <location>
        <begin position="35"/>
        <end position="95"/>
    </location>
</feature>
<dbReference type="PANTHER" id="PTHR32060">
    <property type="entry name" value="TAIL-SPECIFIC PROTEASE"/>
    <property type="match status" value="1"/>
</dbReference>
<evidence type="ECO:0000256" key="1">
    <source>
        <dbReference type="SAM" id="SignalP"/>
    </source>
</evidence>
<gene>
    <name evidence="4" type="ORF">DSM04_103530</name>
</gene>
<name>A0A4Q0NV87_9FLAO</name>
<dbReference type="InterPro" id="IPR005151">
    <property type="entry name" value="Tail-specific_protease"/>
</dbReference>
<reference evidence="4 5" key="1">
    <citation type="submission" date="2018-07" db="EMBL/GenBank/DDBJ databases">
        <title>Leeuwenhoekiella genomics.</title>
        <authorList>
            <person name="Tahon G."/>
            <person name="Willems A."/>
        </authorList>
    </citation>
    <scope>NUCLEOTIDE SEQUENCE [LARGE SCALE GENOMIC DNA]</scope>
    <source>
        <strain evidence="4 5">R-50232</strain>
    </source>
</reference>
<evidence type="ECO:0000313" key="4">
    <source>
        <dbReference type="EMBL" id="RXG15641.1"/>
    </source>
</evidence>
<organism evidence="4 5">
    <name type="scientific">Leeuwenhoekiella aestuarii</name>
    <dbReference type="NCBI Taxonomy" id="2249426"/>
    <lineage>
        <taxon>Bacteria</taxon>
        <taxon>Pseudomonadati</taxon>
        <taxon>Bacteroidota</taxon>
        <taxon>Flavobacteriia</taxon>
        <taxon>Flavobacteriales</taxon>
        <taxon>Flavobacteriaceae</taxon>
        <taxon>Leeuwenhoekiella</taxon>
    </lineage>
</organism>
<evidence type="ECO:0000259" key="3">
    <source>
        <dbReference type="Pfam" id="PF18294"/>
    </source>
</evidence>
<dbReference type="SUPFAM" id="SSF52096">
    <property type="entry name" value="ClpP/crotonase"/>
    <property type="match status" value="1"/>
</dbReference>